<evidence type="ECO:0000313" key="2">
    <source>
        <dbReference type="Proteomes" id="UP001281410"/>
    </source>
</evidence>
<organism evidence="1 2">
    <name type="scientific">Dipteronia sinensis</name>
    <dbReference type="NCBI Taxonomy" id="43782"/>
    <lineage>
        <taxon>Eukaryota</taxon>
        <taxon>Viridiplantae</taxon>
        <taxon>Streptophyta</taxon>
        <taxon>Embryophyta</taxon>
        <taxon>Tracheophyta</taxon>
        <taxon>Spermatophyta</taxon>
        <taxon>Magnoliopsida</taxon>
        <taxon>eudicotyledons</taxon>
        <taxon>Gunneridae</taxon>
        <taxon>Pentapetalae</taxon>
        <taxon>rosids</taxon>
        <taxon>malvids</taxon>
        <taxon>Sapindales</taxon>
        <taxon>Sapindaceae</taxon>
        <taxon>Hippocastanoideae</taxon>
        <taxon>Acereae</taxon>
        <taxon>Dipteronia</taxon>
    </lineage>
</organism>
<accession>A0AAE0EKF8</accession>
<keyword evidence="2" id="KW-1185">Reference proteome</keyword>
<comment type="caution">
    <text evidence="1">The sequence shown here is derived from an EMBL/GenBank/DDBJ whole genome shotgun (WGS) entry which is preliminary data.</text>
</comment>
<reference evidence="1" key="1">
    <citation type="journal article" date="2023" name="Plant J.">
        <title>Genome sequences and population genomics provide insights into the demographic history, inbreeding, and mutation load of two 'living fossil' tree species of Dipteronia.</title>
        <authorList>
            <person name="Feng Y."/>
            <person name="Comes H.P."/>
            <person name="Chen J."/>
            <person name="Zhu S."/>
            <person name="Lu R."/>
            <person name="Zhang X."/>
            <person name="Li P."/>
            <person name="Qiu J."/>
            <person name="Olsen K.M."/>
            <person name="Qiu Y."/>
        </authorList>
    </citation>
    <scope>NUCLEOTIDE SEQUENCE</scope>
    <source>
        <strain evidence="1">NBL</strain>
    </source>
</reference>
<dbReference type="EMBL" id="JANJYJ010000001">
    <property type="protein sequence ID" value="KAK3231651.1"/>
    <property type="molecule type" value="Genomic_DNA"/>
</dbReference>
<dbReference type="AlphaFoldDB" id="A0AAE0EKF8"/>
<gene>
    <name evidence="1" type="ORF">Dsin_003532</name>
</gene>
<name>A0AAE0EKF8_9ROSI</name>
<sequence>MKFLVCVRMGLKRISWGGVEPVLEGFNGGDGAWESRPDSAMDPLQNMCLRPEGFFPKLNEGLKLVKIKEKQLQGSVVGVETWMKENRMLNSLFAAL</sequence>
<protein>
    <submittedName>
        <fullName evidence="1">Uncharacterized protein</fullName>
    </submittedName>
</protein>
<dbReference type="Proteomes" id="UP001281410">
    <property type="component" value="Unassembled WGS sequence"/>
</dbReference>
<proteinExistence type="predicted"/>
<evidence type="ECO:0000313" key="1">
    <source>
        <dbReference type="EMBL" id="KAK3231651.1"/>
    </source>
</evidence>